<evidence type="ECO:0000313" key="2">
    <source>
        <dbReference type="EMBL" id="CAE0258342.1"/>
    </source>
</evidence>
<gene>
    <name evidence="2" type="ORF">PBIL07802_LOCUS20605</name>
</gene>
<feature type="region of interest" description="Disordered" evidence="1">
    <location>
        <begin position="279"/>
        <end position="302"/>
    </location>
</feature>
<protein>
    <submittedName>
        <fullName evidence="2">Uncharacterized protein</fullName>
    </submittedName>
</protein>
<evidence type="ECO:0000256" key="1">
    <source>
        <dbReference type="SAM" id="MobiDB-lite"/>
    </source>
</evidence>
<feature type="compositionally biased region" description="Acidic residues" evidence="1">
    <location>
        <begin position="237"/>
        <end position="250"/>
    </location>
</feature>
<feature type="compositionally biased region" description="Gly residues" evidence="1">
    <location>
        <begin position="331"/>
        <end position="341"/>
    </location>
</feature>
<reference evidence="2" key="1">
    <citation type="submission" date="2021-01" db="EMBL/GenBank/DDBJ databases">
        <authorList>
            <person name="Corre E."/>
            <person name="Pelletier E."/>
            <person name="Niang G."/>
            <person name="Scheremetjew M."/>
            <person name="Finn R."/>
            <person name="Kale V."/>
            <person name="Holt S."/>
            <person name="Cochrane G."/>
            <person name="Meng A."/>
            <person name="Brown T."/>
            <person name="Cohen L."/>
        </authorList>
    </citation>
    <scope>NUCLEOTIDE SEQUENCE</scope>
    <source>
        <strain evidence="2">NIES-2562</strain>
    </source>
</reference>
<feature type="region of interest" description="Disordered" evidence="1">
    <location>
        <begin position="331"/>
        <end position="409"/>
    </location>
</feature>
<feature type="compositionally biased region" description="Polar residues" evidence="1">
    <location>
        <begin position="382"/>
        <end position="409"/>
    </location>
</feature>
<feature type="region of interest" description="Disordered" evidence="1">
    <location>
        <begin position="150"/>
        <end position="173"/>
    </location>
</feature>
<name>A0A7S3G8E9_9EUKA</name>
<dbReference type="EMBL" id="HBIB01031866">
    <property type="protein sequence ID" value="CAE0258342.1"/>
    <property type="molecule type" value="Transcribed_RNA"/>
</dbReference>
<organism evidence="2">
    <name type="scientific">Palpitomonas bilix</name>
    <dbReference type="NCBI Taxonomy" id="652834"/>
    <lineage>
        <taxon>Eukaryota</taxon>
        <taxon>Eukaryota incertae sedis</taxon>
    </lineage>
</organism>
<sequence>MAPYLVPADHVVLSVADGVMQSKKVLVCGVEPHSTIRIVTPESACLEVKTLRGSYVESYTDVTLSEETTLAVSIGLSDERLFKRSVCDTLLFRYGDDFASSLEMKVYALKEGDTVDDADVIDRVFAESPSHSRARKSVTYLDWDGPIVREKTPDKRRRGRGSDGLEVDPEVAKERESDLAFFKEFIQIEESKRNTPALPDEEEGRENGGEMGGGGEMGQKKKEKSGKEKDLPPSGGEEIEEGTYEGDEERGMEPVFEVDGKLFNAKGQPVHEALVGMISNQPDHHNSGKESSVAGMKKSVGKHADYHATKSMVSDAEAIYQRRLQAARVEVGGGGRNGGGMRAEIEGDAASMLRNATGKGSGNEGEKKKRSTSRLGAASVNARATASSFGNTSKSKLSQAEMDSNWDQL</sequence>
<dbReference type="AlphaFoldDB" id="A0A7S3G8E9"/>
<feature type="region of interest" description="Disordered" evidence="1">
    <location>
        <begin position="190"/>
        <end position="253"/>
    </location>
</feature>
<proteinExistence type="predicted"/>
<accession>A0A7S3G8E9</accession>